<dbReference type="Pfam" id="PF12000">
    <property type="entry name" value="Glyco_trans_4_3"/>
    <property type="match status" value="1"/>
</dbReference>
<protein>
    <recommendedName>
        <fullName evidence="6">Group 1 glycosyl transferase</fullName>
    </recommendedName>
</protein>
<dbReference type="Gene3D" id="3.40.50.2000">
    <property type="entry name" value="Glycogen Phosphorylase B"/>
    <property type="match status" value="2"/>
</dbReference>
<dbReference type="CDD" id="cd03818">
    <property type="entry name" value="GT4_ExpC-like"/>
    <property type="match status" value="1"/>
</dbReference>
<dbReference type="PANTHER" id="PTHR46401:SF2">
    <property type="entry name" value="GLYCOSYLTRANSFERASE WBBK-RELATED"/>
    <property type="match status" value="1"/>
</dbReference>
<dbReference type="RefSeq" id="WP_043842800.1">
    <property type="nucleotide sequence ID" value="NZ_AQQW01000003.1"/>
</dbReference>
<dbReference type="InterPro" id="IPR001296">
    <property type="entry name" value="Glyco_trans_1"/>
</dbReference>
<dbReference type="PANTHER" id="PTHR46401">
    <property type="entry name" value="GLYCOSYLTRANSFERASE WBBK-RELATED"/>
    <property type="match status" value="1"/>
</dbReference>
<name>W4HL80_9RHOB</name>
<dbReference type="GO" id="GO:0009103">
    <property type="term" value="P:lipopolysaccharide biosynthetic process"/>
    <property type="evidence" value="ECO:0007669"/>
    <property type="project" value="TreeGrafter"/>
</dbReference>
<evidence type="ECO:0000259" key="3">
    <source>
        <dbReference type="Pfam" id="PF12000"/>
    </source>
</evidence>
<dbReference type="AlphaFoldDB" id="W4HL80"/>
<comment type="caution">
    <text evidence="4">The sequence shown here is derived from an EMBL/GenBank/DDBJ whole genome shotgun (WGS) entry which is preliminary data.</text>
</comment>
<evidence type="ECO:0000313" key="5">
    <source>
        <dbReference type="Proteomes" id="UP000019063"/>
    </source>
</evidence>
<accession>W4HL80</accession>
<gene>
    <name evidence="4" type="ORF">ATO8_05601</name>
</gene>
<reference evidence="4 5" key="1">
    <citation type="journal article" date="2014" name="Antonie Van Leeuwenhoek">
        <title>Roseivivax atlanticus sp. nov., isolated from surface seawater of the Atlantic Ocean.</title>
        <authorList>
            <person name="Li G."/>
            <person name="Lai Q."/>
            <person name="Liu X."/>
            <person name="Sun F."/>
            <person name="Shao Z."/>
        </authorList>
    </citation>
    <scope>NUCLEOTIDE SEQUENCE [LARGE SCALE GENOMIC DNA]</scope>
    <source>
        <strain evidence="4 5">22II-s10s</strain>
    </source>
</reference>
<evidence type="ECO:0000313" key="4">
    <source>
        <dbReference type="EMBL" id="ETW13479.1"/>
    </source>
</evidence>
<dbReference type="Proteomes" id="UP000019063">
    <property type="component" value="Unassembled WGS sequence"/>
</dbReference>
<keyword evidence="5" id="KW-1185">Reference proteome</keyword>
<evidence type="ECO:0000256" key="1">
    <source>
        <dbReference type="ARBA" id="ARBA00022679"/>
    </source>
</evidence>
<sequence length="419" mass="48079">MKILIIHQNFPGQYKHLAPALAARGHQVVALTPKVDKPQTWKGVRLVPYRITGSSTKGIHPWLQDFETKVLRGQSCYDAALVLRERGFTPDVILAHHGWGESLFLKDVWPGARMGLYCELYHLTTEEFTRFDPEFDRKGTERDGLRIRLKNLNNRLHEEVMDAGISPTRFQASTFPETWQDRITVAHDGVDTDLVRPDPQARLDLDTGQVLTRDDEVITFINRNLEPYRGYHVFMRALPEILRRRPNAQIVLIGGDEVSYGAKAPDGKSWKQIFIDEVRAEISDADWARVHFLGRVPYERFLAMMQISRVHVYLTYPFVLSWSLLEAMSAECAILASDTAPVREALTEDETGRMVDFFDRAGLVDRLCELLDDGDARARLGRAAREHVRKTYDLTRVCLPRHVEWVESLPDLTPRPPRD</sequence>
<dbReference type="PATRIC" id="fig|1317118.6.peg.1153"/>
<feature type="domain" description="Glycosyl transferase family 4" evidence="3">
    <location>
        <begin position="24"/>
        <end position="194"/>
    </location>
</feature>
<dbReference type="SUPFAM" id="SSF53756">
    <property type="entry name" value="UDP-Glycosyltransferase/glycogen phosphorylase"/>
    <property type="match status" value="1"/>
</dbReference>
<dbReference type="GO" id="GO:0016757">
    <property type="term" value="F:glycosyltransferase activity"/>
    <property type="evidence" value="ECO:0007669"/>
    <property type="project" value="InterPro"/>
</dbReference>
<evidence type="ECO:0008006" key="6">
    <source>
        <dbReference type="Google" id="ProtNLM"/>
    </source>
</evidence>
<proteinExistence type="predicted"/>
<dbReference type="EMBL" id="AQQW01000003">
    <property type="protein sequence ID" value="ETW13479.1"/>
    <property type="molecule type" value="Genomic_DNA"/>
</dbReference>
<dbReference type="Pfam" id="PF00534">
    <property type="entry name" value="Glycos_transf_1"/>
    <property type="match status" value="1"/>
</dbReference>
<dbReference type="eggNOG" id="COG0438">
    <property type="taxonomic scope" value="Bacteria"/>
</dbReference>
<dbReference type="InterPro" id="IPR022623">
    <property type="entry name" value="Glyco_trans_4"/>
</dbReference>
<evidence type="ECO:0000259" key="2">
    <source>
        <dbReference type="Pfam" id="PF00534"/>
    </source>
</evidence>
<dbReference type="STRING" id="1379903.ATO8_05601"/>
<feature type="domain" description="Glycosyl transferase family 1" evidence="2">
    <location>
        <begin position="214"/>
        <end position="386"/>
    </location>
</feature>
<organism evidence="4 5">
    <name type="scientific">Roseivivax marinus</name>
    <dbReference type="NCBI Taxonomy" id="1379903"/>
    <lineage>
        <taxon>Bacteria</taxon>
        <taxon>Pseudomonadati</taxon>
        <taxon>Pseudomonadota</taxon>
        <taxon>Alphaproteobacteria</taxon>
        <taxon>Rhodobacterales</taxon>
        <taxon>Roseobacteraceae</taxon>
        <taxon>Roseivivax</taxon>
    </lineage>
</organism>
<keyword evidence="1" id="KW-0808">Transferase</keyword>